<dbReference type="Proteomes" id="UP001345219">
    <property type="component" value="Chromosome 13"/>
</dbReference>
<protein>
    <submittedName>
        <fullName evidence="2">Uncharacterized protein</fullName>
    </submittedName>
</protein>
<accession>A0AAN7L8M9</accession>
<keyword evidence="1" id="KW-0732">Signal</keyword>
<evidence type="ECO:0000313" key="3">
    <source>
        <dbReference type="Proteomes" id="UP001345219"/>
    </source>
</evidence>
<comment type="caution">
    <text evidence="2">The sequence shown here is derived from an EMBL/GenBank/DDBJ whole genome shotgun (WGS) entry which is preliminary data.</text>
</comment>
<dbReference type="AlphaFoldDB" id="A0AAN7L8M9"/>
<proteinExistence type="predicted"/>
<feature type="chain" id="PRO_5042900432" evidence="1">
    <location>
        <begin position="20"/>
        <end position="82"/>
    </location>
</feature>
<evidence type="ECO:0000313" key="2">
    <source>
        <dbReference type="EMBL" id="KAK4780390.1"/>
    </source>
</evidence>
<dbReference type="EMBL" id="JAXIOK010000001">
    <property type="protein sequence ID" value="KAK4780390.1"/>
    <property type="molecule type" value="Genomic_DNA"/>
</dbReference>
<sequence>MMHFSSKMVLFLFVVTISGVIIQATTPCKKDLDCWHQCPVGIAELLCIIKTGECVCIHGQAPPTVESIKIHKALRMNKDGDK</sequence>
<reference evidence="2 3" key="1">
    <citation type="journal article" date="2023" name="Hortic Res">
        <title>Pangenome of water caltrop reveals structural variations and asymmetric subgenome divergence after allopolyploidization.</title>
        <authorList>
            <person name="Zhang X."/>
            <person name="Chen Y."/>
            <person name="Wang L."/>
            <person name="Yuan Y."/>
            <person name="Fang M."/>
            <person name="Shi L."/>
            <person name="Lu R."/>
            <person name="Comes H.P."/>
            <person name="Ma Y."/>
            <person name="Chen Y."/>
            <person name="Huang G."/>
            <person name="Zhou Y."/>
            <person name="Zheng Z."/>
            <person name="Qiu Y."/>
        </authorList>
    </citation>
    <scope>NUCLEOTIDE SEQUENCE [LARGE SCALE GENOMIC DNA]</scope>
    <source>
        <tissue evidence="2">Roots</tissue>
    </source>
</reference>
<evidence type="ECO:0000256" key="1">
    <source>
        <dbReference type="SAM" id="SignalP"/>
    </source>
</evidence>
<keyword evidence="3" id="KW-1185">Reference proteome</keyword>
<name>A0AAN7L8M9_9MYRT</name>
<feature type="signal peptide" evidence="1">
    <location>
        <begin position="1"/>
        <end position="19"/>
    </location>
</feature>
<organism evidence="2 3">
    <name type="scientific">Trapa incisa</name>
    <dbReference type="NCBI Taxonomy" id="236973"/>
    <lineage>
        <taxon>Eukaryota</taxon>
        <taxon>Viridiplantae</taxon>
        <taxon>Streptophyta</taxon>
        <taxon>Embryophyta</taxon>
        <taxon>Tracheophyta</taxon>
        <taxon>Spermatophyta</taxon>
        <taxon>Magnoliopsida</taxon>
        <taxon>eudicotyledons</taxon>
        <taxon>Gunneridae</taxon>
        <taxon>Pentapetalae</taxon>
        <taxon>rosids</taxon>
        <taxon>malvids</taxon>
        <taxon>Myrtales</taxon>
        <taxon>Lythraceae</taxon>
        <taxon>Trapa</taxon>
    </lineage>
</organism>
<gene>
    <name evidence="2" type="ORF">SAY87_016496</name>
</gene>